<dbReference type="InterPro" id="IPR016155">
    <property type="entry name" value="Mopterin_synth/thiamin_S_b"/>
</dbReference>
<dbReference type="AlphaFoldDB" id="A0A841BIX9"/>
<evidence type="ECO:0000313" key="2">
    <source>
        <dbReference type="Proteomes" id="UP000587527"/>
    </source>
</evidence>
<gene>
    <name evidence="1" type="ORF">F4553_000111</name>
</gene>
<dbReference type="Proteomes" id="UP000587527">
    <property type="component" value="Unassembled WGS sequence"/>
</dbReference>
<dbReference type="Pfam" id="PF02597">
    <property type="entry name" value="ThiS"/>
    <property type="match status" value="1"/>
</dbReference>
<name>A0A841BIX9_9ACTN</name>
<dbReference type="InterPro" id="IPR003749">
    <property type="entry name" value="ThiS/MoaD-like"/>
</dbReference>
<dbReference type="CDD" id="cd17040">
    <property type="entry name" value="Ubl_MoaD_like"/>
    <property type="match status" value="1"/>
</dbReference>
<evidence type="ECO:0000313" key="1">
    <source>
        <dbReference type="EMBL" id="MBB5866732.1"/>
    </source>
</evidence>
<keyword evidence="2" id="KW-1185">Reference proteome</keyword>
<dbReference type="Gene3D" id="3.10.20.30">
    <property type="match status" value="1"/>
</dbReference>
<dbReference type="InterPro" id="IPR012675">
    <property type="entry name" value="Beta-grasp_dom_sf"/>
</dbReference>
<dbReference type="SUPFAM" id="SSF54285">
    <property type="entry name" value="MoaD/ThiS"/>
    <property type="match status" value="1"/>
</dbReference>
<organism evidence="1 2">
    <name type="scientific">Allocatelliglobosispora scoriae</name>
    <dbReference type="NCBI Taxonomy" id="643052"/>
    <lineage>
        <taxon>Bacteria</taxon>
        <taxon>Bacillati</taxon>
        <taxon>Actinomycetota</taxon>
        <taxon>Actinomycetes</taxon>
        <taxon>Micromonosporales</taxon>
        <taxon>Micromonosporaceae</taxon>
        <taxon>Allocatelliglobosispora</taxon>
    </lineage>
</organism>
<accession>A0A841BIX9</accession>
<reference evidence="1 2" key="1">
    <citation type="submission" date="2020-08" db="EMBL/GenBank/DDBJ databases">
        <title>Sequencing the genomes of 1000 actinobacteria strains.</title>
        <authorList>
            <person name="Klenk H.-P."/>
        </authorList>
    </citation>
    <scope>NUCLEOTIDE SEQUENCE [LARGE SCALE GENOMIC DNA]</scope>
    <source>
        <strain evidence="1 2">DSM 45362</strain>
    </source>
</reference>
<dbReference type="EMBL" id="JACHMN010000001">
    <property type="protein sequence ID" value="MBB5866732.1"/>
    <property type="molecule type" value="Genomic_DNA"/>
</dbReference>
<sequence length="87" mass="9515">MTFRFSGILLRYVGYQQRLSYDSPTVGDALDELLSAHPSLRDVLLTPEGAIRRTHRLALNDEVVPSDLTRELGATDVVEVMTAVAGG</sequence>
<dbReference type="RefSeq" id="WP_184830748.1">
    <property type="nucleotide sequence ID" value="NZ_JACHMN010000001.1"/>
</dbReference>
<proteinExistence type="predicted"/>
<comment type="caution">
    <text evidence="1">The sequence shown here is derived from an EMBL/GenBank/DDBJ whole genome shotgun (WGS) entry which is preliminary data.</text>
</comment>
<protein>
    <submittedName>
        <fullName evidence="1">Sulfur carrier protein ThiS</fullName>
    </submittedName>
</protein>